<dbReference type="GO" id="GO:0016020">
    <property type="term" value="C:membrane"/>
    <property type="evidence" value="ECO:0007669"/>
    <property type="project" value="InterPro"/>
</dbReference>
<evidence type="ECO:0000256" key="3">
    <source>
        <dbReference type="SAM" id="MobiDB-lite"/>
    </source>
</evidence>
<protein>
    <submittedName>
        <fullName evidence="4">Ras-related protein Rab-10-like</fullName>
    </submittedName>
</protein>
<dbReference type="EMBL" id="LR789488">
    <property type="protein sequence ID" value="CAB3265350.1"/>
    <property type="molecule type" value="mRNA"/>
</dbReference>
<keyword evidence="2" id="KW-0342">GTP-binding</keyword>
<dbReference type="AlphaFoldDB" id="A0A6F9DQN8"/>
<dbReference type="Gene3D" id="3.40.50.300">
    <property type="entry name" value="P-loop containing nucleotide triphosphate hydrolases"/>
    <property type="match status" value="1"/>
</dbReference>
<dbReference type="SMART" id="SM00175">
    <property type="entry name" value="RAB"/>
    <property type="match status" value="1"/>
</dbReference>
<dbReference type="Pfam" id="PF00071">
    <property type="entry name" value="Ras"/>
    <property type="match status" value="1"/>
</dbReference>
<dbReference type="PANTHER" id="PTHR24070">
    <property type="entry name" value="RAS, DI-RAS, AND RHEB FAMILY MEMBERS OF SMALL GTPASE SUPERFAMILY"/>
    <property type="match status" value="1"/>
</dbReference>
<dbReference type="PROSITE" id="PS51421">
    <property type="entry name" value="RAS"/>
    <property type="match status" value="1"/>
</dbReference>
<dbReference type="InterPro" id="IPR027417">
    <property type="entry name" value="P-loop_NTPase"/>
</dbReference>
<dbReference type="GO" id="GO:0007165">
    <property type="term" value="P:signal transduction"/>
    <property type="evidence" value="ECO:0007669"/>
    <property type="project" value="InterPro"/>
</dbReference>
<evidence type="ECO:0000256" key="2">
    <source>
        <dbReference type="ARBA" id="ARBA00023134"/>
    </source>
</evidence>
<sequence>MEIQGIKYEVKVSVCKDIGQTENQDVKGNDGAVLVYSVVDKKSLTYLKTVAFQKLHDSLGASDKTAAKDTNGTDVNQSPQQQSAGADGSGKEIAETPTGQPDEVGLSVPVILVGNKVDDAKLSRAVESEDGEALSKELCCVGFYETAATCNANVPKAFERLLNEIVTQRLSVEDSTDKPVKPTNACCVVM</sequence>
<proteinExistence type="evidence at transcript level"/>
<dbReference type="PRINTS" id="PR00449">
    <property type="entry name" value="RASTRNSFRMNG"/>
</dbReference>
<dbReference type="SUPFAM" id="SSF52540">
    <property type="entry name" value="P-loop containing nucleoside triphosphate hydrolases"/>
    <property type="match status" value="1"/>
</dbReference>
<accession>A0A6F9DQN8</accession>
<name>A0A6F9DQN8_9ASCI</name>
<organism evidence="4">
    <name type="scientific">Phallusia mammillata</name>
    <dbReference type="NCBI Taxonomy" id="59560"/>
    <lineage>
        <taxon>Eukaryota</taxon>
        <taxon>Metazoa</taxon>
        <taxon>Chordata</taxon>
        <taxon>Tunicata</taxon>
        <taxon>Ascidiacea</taxon>
        <taxon>Phlebobranchia</taxon>
        <taxon>Ascidiidae</taxon>
        <taxon>Phallusia</taxon>
    </lineage>
</organism>
<dbReference type="GO" id="GO:0005525">
    <property type="term" value="F:GTP binding"/>
    <property type="evidence" value="ECO:0007669"/>
    <property type="project" value="UniProtKB-KW"/>
</dbReference>
<reference evidence="4" key="1">
    <citation type="submission" date="2020-04" db="EMBL/GenBank/DDBJ databases">
        <authorList>
            <person name="Neveu A P."/>
        </authorList>
    </citation>
    <scope>NUCLEOTIDE SEQUENCE</scope>
    <source>
        <tissue evidence="4">Whole embryo</tissue>
    </source>
</reference>
<feature type="compositionally biased region" description="Polar residues" evidence="3">
    <location>
        <begin position="68"/>
        <end position="84"/>
    </location>
</feature>
<dbReference type="GO" id="GO:0003924">
    <property type="term" value="F:GTPase activity"/>
    <property type="evidence" value="ECO:0007669"/>
    <property type="project" value="InterPro"/>
</dbReference>
<feature type="region of interest" description="Disordered" evidence="3">
    <location>
        <begin position="63"/>
        <end position="105"/>
    </location>
</feature>
<dbReference type="InterPro" id="IPR001806">
    <property type="entry name" value="Small_GTPase"/>
</dbReference>
<gene>
    <name evidence="4" type="primary">Rab10-001</name>
</gene>
<dbReference type="InterPro" id="IPR020849">
    <property type="entry name" value="Small_GTPase_Ras-type"/>
</dbReference>
<evidence type="ECO:0000256" key="1">
    <source>
        <dbReference type="ARBA" id="ARBA00022741"/>
    </source>
</evidence>
<dbReference type="SMART" id="SM00173">
    <property type="entry name" value="RAS"/>
    <property type="match status" value="1"/>
</dbReference>
<keyword evidence="1" id="KW-0547">Nucleotide-binding</keyword>
<evidence type="ECO:0000313" key="4">
    <source>
        <dbReference type="EMBL" id="CAB3265350.1"/>
    </source>
</evidence>
<dbReference type="PROSITE" id="PS51419">
    <property type="entry name" value="RAB"/>
    <property type="match status" value="1"/>
</dbReference>